<dbReference type="PANTHER" id="PTHR22677">
    <property type="entry name" value="ANKYRIN REPEAT DOMAIN-CONTAINING PROTEIN 60"/>
    <property type="match status" value="1"/>
</dbReference>
<name>B3N170_DROAN</name>
<proteinExistence type="predicted"/>
<dbReference type="GeneID" id="6498811"/>
<feature type="repeat" description="ANK" evidence="1">
    <location>
        <begin position="93"/>
        <end position="125"/>
    </location>
</feature>
<evidence type="ECO:0000256" key="2">
    <source>
        <dbReference type="SAM" id="MobiDB-lite"/>
    </source>
</evidence>
<gene>
    <name evidence="3" type="primary">Dana\GF16011</name>
    <name evidence="3" type="synonym">dana_GLEANR_17107</name>
    <name evidence="3" type="ORF">GF16011</name>
</gene>
<evidence type="ECO:0000256" key="1">
    <source>
        <dbReference type="PROSITE-ProRule" id="PRU00023"/>
    </source>
</evidence>
<evidence type="ECO:0000313" key="3">
    <source>
        <dbReference type="EMBL" id="EDV30105.1"/>
    </source>
</evidence>
<dbReference type="InterPro" id="IPR036770">
    <property type="entry name" value="Ankyrin_rpt-contain_sf"/>
</dbReference>
<dbReference type="PhylomeDB" id="B3N170"/>
<dbReference type="FunCoup" id="B3N170">
    <property type="interactions" value="25"/>
</dbReference>
<accession>B3N170</accession>
<feature type="region of interest" description="Disordered" evidence="2">
    <location>
        <begin position="28"/>
        <end position="53"/>
    </location>
</feature>
<feature type="compositionally biased region" description="Low complexity" evidence="2">
    <location>
        <begin position="33"/>
        <end position="43"/>
    </location>
</feature>
<dbReference type="EMBL" id="CH902650">
    <property type="protein sequence ID" value="EDV30105.1"/>
    <property type="molecule type" value="Genomic_DNA"/>
</dbReference>
<dbReference type="SMART" id="SM00248">
    <property type="entry name" value="ANK"/>
    <property type="match status" value="2"/>
</dbReference>
<dbReference type="PANTHER" id="PTHR22677:SF4">
    <property type="entry name" value="USHER SYNDROME TYPE-1G PROTEIN-LIKE PROTEIN"/>
    <property type="match status" value="1"/>
</dbReference>
<organism evidence="3 4">
    <name type="scientific">Drosophila ananassae</name>
    <name type="common">Fruit fly</name>
    <dbReference type="NCBI Taxonomy" id="7217"/>
    <lineage>
        <taxon>Eukaryota</taxon>
        <taxon>Metazoa</taxon>
        <taxon>Ecdysozoa</taxon>
        <taxon>Arthropoda</taxon>
        <taxon>Hexapoda</taxon>
        <taxon>Insecta</taxon>
        <taxon>Pterygota</taxon>
        <taxon>Neoptera</taxon>
        <taxon>Endopterygota</taxon>
        <taxon>Diptera</taxon>
        <taxon>Brachycera</taxon>
        <taxon>Muscomorpha</taxon>
        <taxon>Ephydroidea</taxon>
        <taxon>Drosophilidae</taxon>
        <taxon>Drosophila</taxon>
        <taxon>Sophophora</taxon>
    </lineage>
</organism>
<dbReference type="InterPro" id="IPR039323">
    <property type="entry name" value="ANKRD_45/46/60"/>
</dbReference>
<dbReference type="SUPFAM" id="SSF48403">
    <property type="entry name" value="Ankyrin repeat"/>
    <property type="match status" value="1"/>
</dbReference>
<dbReference type="Gene3D" id="1.25.40.20">
    <property type="entry name" value="Ankyrin repeat-containing domain"/>
    <property type="match status" value="1"/>
</dbReference>
<dbReference type="OrthoDB" id="10254927at2759"/>
<evidence type="ECO:0000313" key="4">
    <source>
        <dbReference type="Proteomes" id="UP000007801"/>
    </source>
</evidence>
<dbReference type="STRING" id="7217.B3N170"/>
<dbReference type="eggNOG" id="KOG4214">
    <property type="taxonomic scope" value="Eukaryota"/>
</dbReference>
<sequence length="146" mass="16185">MGDSIEDIIWTIKNGEFEAVKKAFLGKPESESEAGSGSGSESGSRLDKGFKPRNVNDPMGVRFPLHYAADFGQLKLLKFFVHMGAEVDRKDKYGITPLLAAIWEGHTRCVEFLLQVGASRTERTPGGQSYVEAAEREDIRRLLARP</sequence>
<dbReference type="HOGENOM" id="CLU_000134_45_7_1"/>
<feature type="repeat" description="ANK" evidence="1">
    <location>
        <begin position="60"/>
        <end position="92"/>
    </location>
</feature>
<keyword evidence="1" id="KW-0040">ANK repeat</keyword>
<dbReference type="PROSITE" id="PS50088">
    <property type="entry name" value="ANK_REPEAT"/>
    <property type="match status" value="2"/>
</dbReference>
<dbReference type="AlphaFoldDB" id="B3N170"/>
<dbReference type="PROSITE" id="PS50297">
    <property type="entry name" value="ANK_REP_REGION"/>
    <property type="match status" value="2"/>
</dbReference>
<protein>
    <submittedName>
        <fullName evidence="3">Uncharacterized protein</fullName>
    </submittedName>
</protein>
<dbReference type="KEGG" id="dan:6498811"/>
<dbReference type="Proteomes" id="UP000007801">
    <property type="component" value="Unassembled WGS sequence"/>
</dbReference>
<reference evidence="3 4" key="1">
    <citation type="journal article" date="2007" name="Nature">
        <title>Evolution of genes and genomes on the Drosophila phylogeny.</title>
        <authorList>
            <consortium name="Drosophila 12 Genomes Consortium"/>
            <person name="Clark A.G."/>
            <person name="Eisen M.B."/>
            <person name="Smith D.R."/>
            <person name="Bergman C.M."/>
            <person name="Oliver B."/>
            <person name="Markow T.A."/>
            <person name="Kaufman T.C."/>
            <person name="Kellis M."/>
            <person name="Gelbart W."/>
            <person name="Iyer V.N."/>
            <person name="Pollard D.A."/>
            <person name="Sackton T.B."/>
            <person name="Larracuente A.M."/>
            <person name="Singh N.D."/>
            <person name="Abad J.P."/>
            <person name="Abt D.N."/>
            <person name="Adryan B."/>
            <person name="Aguade M."/>
            <person name="Akashi H."/>
            <person name="Anderson W.W."/>
            <person name="Aquadro C.F."/>
            <person name="Ardell D.H."/>
            <person name="Arguello R."/>
            <person name="Artieri C.G."/>
            <person name="Barbash D.A."/>
            <person name="Barker D."/>
            <person name="Barsanti P."/>
            <person name="Batterham P."/>
            <person name="Batzoglou S."/>
            <person name="Begun D."/>
            <person name="Bhutkar A."/>
            <person name="Blanco E."/>
            <person name="Bosak S.A."/>
            <person name="Bradley R.K."/>
            <person name="Brand A.D."/>
            <person name="Brent M.R."/>
            <person name="Brooks A.N."/>
            <person name="Brown R.H."/>
            <person name="Butlin R.K."/>
            <person name="Caggese C."/>
            <person name="Calvi B.R."/>
            <person name="Bernardo de Carvalho A."/>
            <person name="Caspi A."/>
            <person name="Castrezana S."/>
            <person name="Celniker S.E."/>
            <person name="Chang J.L."/>
            <person name="Chapple C."/>
            <person name="Chatterji S."/>
            <person name="Chinwalla A."/>
            <person name="Civetta A."/>
            <person name="Clifton S.W."/>
            <person name="Comeron J.M."/>
            <person name="Costello J.C."/>
            <person name="Coyne J.A."/>
            <person name="Daub J."/>
            <person name="David R.G."/>
            <person name="Delcher A.L."/>
            <person name="Delehaunty K."/>
            <person name="Do C.B."/>
            <person name="Ebling H."/>
            <person name="Edwards K."/>
            <person name="Eickbush T."/>
            <person name="Evans J.D."/>
            <person name="Filipski A."/>
            <person name="Findeiss S."/>
            <person name="Freyhult E."/>
            <person name="Fulton L."/>
            <person name="Fulton R."/>
            <person name="Garcia A.C."/>
            <person name="Gardiner A."/>
            <person name="Garfield D.A."/>
            <person name="Garvin B.E."/>
            <person name="Gibson G."/>
            <person name="Gilbert D."/>
            <person name="Gnerre S."/>
            <person name="Godfrey J."/>
            <person name="Good R."/>
            <person name="Gotea V."/>
            <person name="Gravely B."/>
            <person name="Greenberg A.J."/>
            <person name="Griffiths-Jones S."/>
            <person name="Gross S."/>
            <person name="Guigo R."/>
            <person name="Gustafson E.A."/>
            <person name="Haerty W."/>
            <person name="Hahn M.W."/>
            <person name="Halligan D.L."/>
            <person name="Halpern A.L."/>
            <person name="Halter G.M."/>
            <person name="Han M.V."/>
            <person name="Heger A."/>
            <person name="Hillier L."/>
            <person name="Hinrichs A.S."/>
            <person name="Holmes I."/>
            <person name="Hoskins R.A."/>
            <person name="Hubisz M.J."/>
            <person name="Hultmark D."/>
            <person name="Huntley M.A."/>
            <person name="Jaffe D.B."/>
            <person name="Jagadeeshan S."/>
            <person name="Jeck W.R."/>
            <person name="Johnson J."/>
            <person name="Jones C.D."/>
            <person name="Jordan W.C."/>
            <person name="Karpen G.H."/>
            <person name="Kataoka E."/>
            <person name="Keightley P.D."/>
            <person name="Kheradpour P."/>
            <person name="Kirkness E.F."/>
            <person name="Koerich L.B."/>
            <person name="Kristiansen K."/>
            <person name="Kudrna D."/>
            <person name="Kulathinal R.J."/>
            <person name="Kumar S."/>
            <person name="Kwok R."/>
            <person name="Lander E."/>
            <person name="Langley C.H."/>
            <person name="Lapoint R."/>
            <person name="Lazzaro B.P."/>
            <person name="Lee S.J."/>
            <person name="Levesque L."/>
            <person name="Li R."/>
            <person name="Lin C.F."/>
            <person name="Lin M.F."/>
            <person name="Lindblad-Toh K."/>
            <person name="Llopart A."/>
            <person name="Long M."/>
            <person name="Low L."/>
            <person name="Lozovsky E."/>
            <person name="Lu J."/>
            <person name="Luo M."/>
            <person name="Machado C.A."/>
            <person name="Makalowski W."/>
            <person name="Marzo M."/>
            <person name="Matsuda M."/>
            <person name="Matzkin L."/>
            <person name="McAllister B."/>
            <person name="McBride C.S."/>
            <person name="McKernan B."/>
            <person name="McKernan K."/>
            <person name="Mendez-Lago M."/>
            <person name="Minx P."/>
            <person name="Mollenhauer M.U."/>
            <person name="Montooth K."/>
            <person name="Mount S.M."/>
            <person name="Mu X."/>
            <person name="Myers E."/>
            <person name="Negre B."/>
            <person name="Newfeld S."/>
            <person name="Nielsen R."/>
            <person name="Noor M.A."/>
            <person name="O'Grady P."/>
            <person name="Pachter L."/>
            <person name="Papaceit M."/>
            <person name="Parisi M.J."/>
            <person name="Parisi M."/>
            <person name="Parts L."/>
            <person name="Pedersen J.S."/>
            <person name="Pesole G."/>
            <person name="Phillippy A.M."/>
            <person name="Ponting C.P."/>
            <person name="Pop M."/>
            <person name="Porcelli D."/>
            <person name="Powell J.R."/>
            <person name="Prohaska S."/>
            <person name="Pruitt K."/>
            <person name="Puig M."/>
            <person name="Quesneville H."/>
            <person name="Ram K.R."/>
            <person name="Rand D."/>
            <person name="Rasmussen M.D."/>
            <person name="Reed L.K."/>
            <person name="Reenan R."/>
            <person name="Reily A."/>
            <person name="Remington K.A."/>
            <person name="Rieger T.T."/>
            <person name="Ritchie M.G."/>
            <person name="Robin C."/>
            <person name="Rogers Y.H."/>
            <person name="Rohde C."/>
            <person name="Rozas J."/>
            <person name="Rubenfield M.J."/>
            <person name="Ruiz A."/>
            <person name="Russo S."/>
            <person name="Salzberg S.L."/>
            <person name="Sanchez-Gracia A."/>
            <person name="Saranga D.J."/>
            <person name="Sato H."/>
            <person name="Schaeffer S.W."/>
            <person name="Schatz M.C."/>
            <person name="Schlenke T."/>
            <person name="Schwartz R."/>
            <person name="Segarra C."/>
            <person name="Singh R.S."/>
            <person name="Sirot L."/>
            <person name="Sirota M."/>
            <person name="Sisneros N.B."/>
            <person name="Smith C.D."/>
            <person name="Smith T.F."/>
            <person name="Spieth J."/>
            <person name="Stage D.E."/>
            <person name="Stark A."/>
            <person name="Stephan W."/>
            <person name="Strausberg R.L."/>
            <person name="Strempel S."/>
            <person name="Sturgill D."/>
            <person name="Sutton G."/>
            <person name="Sutton G.G."/>
            <person name="Tao W."/>
            <person name="Teichmann S."/>
            <person name="Tobari Y.N."/>
            <person name="Tomimura Y."/>
            <person name="Tsolas J.M."/>
            <person name="Valente V.L."/>
            <person name="Venter E."/>
            <person name="Venter J.C."/>
            <person name="Vicario S."/>
            <person name="Vieira F.G."/>
            <person name="Vilella A.J."/>
            <person name="Villasante A."/>
            <person name="Walenz B."/>
            <person name="Wang J."/>
            <person name="Wasserman M."/>
            <person name="Watts T."/>
            <person name="Wilson D."/>
            <person name="Wilson R.K."/>
            <person name="Wing R.A."/>
            <person name="Wolfner M.F."/>
            <person name="Wong A."/>
            <person name="Wong G.K."/>
            <person name="Wu C.I."/>
            <person name="Wu G."/>
            <person name="Yamamoto D."/>
            <person name="Yang H.P."/>
            <person name="Yang S.P."/>
            <person name="Yorke J.A."/>
            <person name="Yoshida K."/>
            <person name="Zdobnov E."/>
            <person name="Zhang P."/>
            <person name="Zhang Y."/>
            <person name="Zimin A.V."/>
            <person name="Baldwin J."/>
            <person name="Abdouelleil A."/>
            <person name="Abdulkadir J."/>
            <person name="Abebe A."/>
            <person name="Abera B."/>
            <person name="Abreu J."/>
            <person name="Acer S.C."/>
            <person name="Aftuck L."/>
            <person name="Alexander A."/>
            <person name="An P."/>
            <person name="Anderson E."/>
            <person name="Anderson S."/>
            <person name="Arachi H."/>
            <person name="Azer M."/>
            <person name="Bachantsang P."/>
            <person name="Barry A."/>
            <person name="Bayul T."/>
            <person name="Berlin A."/>
            <person name="Bessette D."/>
            <person name="Bloom T."/>
            <person name="Blye J."/>
            <person name="Boguslavskiy L."/>
            <person name="Bonnet C."/>
            <person name="Boukhgalter B."/>
            <person name="Bourzgui I."/>
            <person name="Brown A."/>
            <person name="Cahill P."/>
            <person name="Channer S."/>
            <person name="Cheshatsang Y."/>
            <person name="Chuda L."/>
            <person name="Citroen M."/>
            <person name="Collymore A."/>
            <person name="Cooke P."/>
            <person name="Costello M."/>
            <person name="D'Aco K."/>
            <person name="Daza R."/>
            <person name="De Haan G."/>
            <person name="DeGray S."/>
            <person name="DeMaso C."/>
            <person name="Dhargay N."/>
            <person name="Dooley K."/>
            <person name="Dooley E."/>
            <person name="Doricent M."/>
            <person name="Dorje P."/>
            <person name="Dorjee K."/>
            <person name="Dupes A."/>
            <person name="Elong R."/>
            <person name="Falk J."/>
            <person name="Farina A."/>
            <person name="Faro S."/>
            <person name="Ferguson D."/>
            <person name="Fisher S."/>
            <person name="Foley C.D."/>
            <person name="Franke A."/>
            <person name="Friedrich D."/>
            <person name="Gadbois L."/>
            <person name="Gearin G."/>
            <person name="Gearin C.R."/>
            <person name="Giannoukos G."/>
            <person name="Goode T."/>
            <person name="Graham J."/>
            <person name="Grandbois E."/>
            <person name="Grewal S."/>
            <person name="Gyaltsen K."/>
            <person name="Hafez N."/>
            <person name="Hagos B."/>
            <person name="Hall J."/>
            <person name="Henson C."/>
            <person name="Hollinger A."/>
            <person name="Honan T."/>
            <person name="Huard M.D."/>
            <person name="Hughes L."/>
            <person name="Hurhula B."/>
            <person name="Husby M.E."/>
            <person name="Kamat A."/>
            <person name="Kanga B."/>
            <person name="Kashin S."/>
            <person name="Khazanovich D."/>
            <person name="Kisner P."/>
            <person name="Lance K."/>
            <person name="Lara M."/>
            <person name="Lee W."/>
            <person name="Lennon N."/>
            <person name="Letendre F."/>
            <person name="LeVine R."/>
            <person name="Lipovsky A."/>
            <person name="Liu X."/>
            <person name="Liu J."/>
            <person name="Liu S."/>
            <person name="Lokyitsang T."/>
            <person name="Lokyitsang Y."/>
            <person name="Lubonja R."/>
            <person name="Lui A."/>
            <person name="MacDonald P."/>
            <person name="Magnisalis V."/>
            <person name="Maru K."/>
            <person name="Matthews C."/>
            <person name="McCusker W."/>
            <person name="McDonough S."/>
            <person name="Mehta T."/>
            <person name="Meldrim J."/>
            <person name="Meneus L."/>
            <person name="Mihai O."/>
            <person name="Mihalev A."/>
            <person name="Mihova T."/>
            <person name="Mittelman R."/>
            <person name="Mlenga V."/>
            <person name="Montmayeur A."/>
            <person name="Mulrain L."/>
            <person name="Navidi A."/>
            <person name="Naylor J."/>
            <person name="Negash T."/>
            <person name="Nguyen T."/>
            <person name="Nguyen N."/>
            <person name="Nicol R."/>
            <person name="Norbu C."/>
            <person name="Norbu N."/>
            <person name="Novod N."/>
            <person name="O'Neill B."/>
            <person name="Osman S."/>
            <person name="Markiewicz E."/>
            <person name="Oyono O.L."/>
            <person name="Patti C."/>
            <person name="Phunkhang P."/>
            <person name="Pierre F."/>
            <person name="Priest M."/>
            <person name="Raghuraman S."/>
            <person name="Rege F."/>
            <person name="Reyes R."/>
            <person name="Rise C."/>
            <person name="Rogov P."/>
            <person name="Ross K."/>
            <person name="Ryan E."/>
            <person name="Settipalli S."/>
            <person name="Shea T."/>
            <person name="Sherpa N."/>
            <person name="Shi L."/>
            <person name="Shih D."/>
            <person name="Sparrow T."/>
            <person name="Spaulding J."/>
            <person name="Stalker J."/>
            <person name="Stange-Thomann N."/>
            <person name="Stavropoulos S."/>
            <person name="Stone C."/>
            <person name="Strader C."/>
            <person name="Tesfaye S."/>
            <person name="Thomson T."/>
            <person name="Thoulutsang Y."/>
            <person name="Thoulutsang D."/>
            <person name="Topham K."/>
            <person name="Topping I."/>
            <person name="Tsamla T."/>
            <person name="Vassiliev H."/>
            <person name="Vo A."/>
            <person name="Wangchuk T."/>
            <person name="Wangdi T."/>
            <person name="Weiand M."/>
            <person name="Wilkinson J."/>
            <person name="Wilson A."/>
            <person name="Yadav S."/>
            <person name="Young G."/>
            <person name="Yu Q."/>
            <person name="Zembek L."/>
            <person name="Zhong D."/>
            <person name="Zimmer A."/>
            <person name="Zwirko Z."/>
            <person name="Jaffe D.B."/>
            <person name="Alvarez P."/>
            <person name="Brockman W."/>
            <person name="Butler J."/>
            <person name="Chin C."/>
            <person name="Gnerre S."/>
            <person name="Grabherr M."/>
            <person name="Kleber M."/>
            <person name="Mauceli E."/>
            <person name="MacCallum I."/>
        </authorList>
    </citation>
    <scope>NUCLEOTIDE SEQUENCE [LARGE SCALE GENOMIC DNA]</scope>
    <source>
        <strain evidence="4">Tucson 14024-0371.13</strain>
    </source>
</reference>
<dbReference type="Pfam" id="PF13637">
    <property type="entry name" value="Ank_4"/>
    <property type="match status" value="1"/>
</dbReference>
<dbReference type="InterPro" id="IPR002110">
    <property type="entry name" value="Ankyrin_rpt"/>
</dbReference>
<keyword evidence="4" id="KW-1185">Reference proteome</keyword>
<dbReference type="OMA" id="WEGHTRC"/>
<dbReference type="InParanoid" id="B3N170"/>